<evidence type="ECO:0000259" key="2">
    <source>
        <dbReference type="Pfam" id="PF00437"/>
    </source>
</evidence>
<name>A0ABR7GFJ4_9FIRM</name>
<dbReference type="PANTHER" id="PTHR30486:SF6">
    <property type="entry name" value="TYPE IV PILUS RETRACTATION ATPASE PILT"/>
    <property type="match status" value="1"/>
</dbReference>
<dbReference type="PROSITE" id="PS00018">
    <property type="entry name" value="EF_HAND_1"/>
    <property type="match status" value="1"/>
</dbReference>
<dbReference type="InterPro" id="IPR001482">
    <property type="entry name" value="T2SS/T4SS_dom"/>
</dbReference>
<sequence length="410" mass="46226">MASVEKRIQEEILRDLDMTREISDEELLGIIRQKICDVGKGEYLSIAYRMELEHRIFYGLRRLDVLEDLLADDTITEIMVNGPDQIFIERNGCLEETKYHFSSNEKLDDVIQRIASANNKMANTSHPIVDTRLADGSRVNMVLAPIAVDHSVLSIRKFPKEQITMEKLIAWQALSQEAADFICQLVQSGYNIFVSGGTGSGKTTFLNAMSEFIPKDQRVITIEDSAELQMSSVPNLVRLEARDATMEGKLQVSIRDLVRTSLRMRPDRIVVGECRGVEAIEMLQAFNTGHDGSFSTGHANSAKDMLSRLETMALGAGEIPLVALRSQIASGVDLIIHLERMRDGSRKVREIVEVLGVEQGEIQLQPIFSFEEKGSGEKVKGAWILKNKMQRDQKYRRSVGQVKEKSPWWK</sequence>
<dbReference type="InterPro" id="IPR018247">
    <property type="entry name" value="EF_Hand_1_Ca_BS"/>
</dbReference>
<evidence type="ECO:0000313" key="3">
    <source>
        <dbReference type="EMBL" id="MBC5686213.1"/>
    </source>
</evidence>
<dbReference type="EMBL" id="JACOPG010000002">
    <property type="protein sequence ID" value="MBC5686213.1"/>
    <property type="molecule type" value="Genomic_DNA"/>
</dbReference>
<evidence type="ECO:0000256" key="1">
    <source>
        <dbReference type="ARBA" id="ARBA00006611"/>
    </source>
</evidence>
<dbReference type="Gene3D" id="3.30.450.380">
    <property type="match status" value="1"/>
</dbReference>
<keyword evidence="4" id="KW-1185">Reference proteome</keyword>
<dbReference type="RefSeq" id="WP_118280469.1">
    <property type="nucleotide sequence ID" value="NZ_JACOPG010000002.1"/>
</dbReference>
<gene>
    <name evidence="3" type="ORF">H8R94_06275</name>
</gene>
<dbReference type="SUPFAM" id="SSF52540">
    <property type="entry name" value="P-loop containing nucleoside triphosphate hydrolases"/>
    <property type="match status" value="1"/>
</dbReference>
<comment type="caution">
    <text evidence="3">The sequence shown here is derived from an EMBL/GenBank/DDBJ whole genome shotgun (WGS) entry which is preliminary data.</text>
</comment>
<dbReference type="Gene3D" id="3.40.50.300">
    <property type="entry name" value="P-loop containing nucleotide triphosphate hydrolases"/>
    <property type="match status" value="1"/>
</dbReference>
<proteinExistence type="inferred from homology"/>
<organism evidence="3 4">
    <name type="scientific">Roseburia lenta</name>
    <dbReference type="NCBI Taxonomy" id="2763061"/>
    <lineage>
        <taxon>Bacteria</taxon>
        <taxon>Bacillati</taxon>
        <taxon>Bacillota</taxon>
        <taxon>Clostridia</taxon>
        <taxon>Lachnospirales</taxon>
        <taxon>Lachnospiraceae</taxon>
        <taxon>Roseburia</taxon>
    </lineage>
</organism>
<dbReference type="CDD" id="cd01130">
    <property type="entry name" value="VirB11-like_ATPase"/>
    <property type="match status" value="1"/>
</dbReference>
<reference evidence="3 4" key="1">
    <citation type="submission" date="2020-08" db="EMBL/GenBank/DDBJ databases">
        <title>Genome public.</title>
        <authorList>
            <person name="Liu C."/>
            <person name="Sun Q."/>
        </authorList>
    </citation>
    <scope>NUCLEOTIDE SEQUENCE [LARGE SCALE GENOMIC DNA]</scope>
    <source>
        <strain evidence="3 4">NSJ-9</strain>
    </source>
</reference>
<dbReference type="Proteomes" id="UP000643810">
    <property type="component" value="Unassembled WGS sequence"/>
</dbReference>
<feature type="domain" description="Bacterial type II secretion system protein E" evidence="2">
    <location>
        <begin position="65"/>
        <end position="347"/>
    </location>
</feature>
<dbReference type="PANTHER" id="PTHR30486">
    <property type="entry name" value="TWITCHING MOTILITY PROTEIN PILT"/>
    <property type="match status" value="1"/>
</dbReference>
<evidence type="ECO:0000313" key="4">
    <source>
        <dbReference type="Proteomes" id="UP000643810"/>
    </source>
</evidence>
<dbReference type="InterPro" id="IPR027417">
    <property type="entry name" value="P-loop_NTPase"/>
</dbReference>
<dbReference type="Pfam" id="PF00437">
    <property type="entry name" value="T2SSE"/>
    <property type="match status" value="1"/>
</dbReference>
<comment type="similarity">
    <text evidence="1">Belongs to the GSP E family.</text>
</comment>
<accession>A0ABR7GFJ4</accession>
<protein>
    <submittedName>
        <fullName evidence="3">CpaF family protein</fullName>
    </submittedName>
</protein>
<dbReference type="InterPro" id="IPR050921">
    <property type="entry name" value="T4SS_GSP_E_ATPase"/>
</dbReference>